<accession>A0A482TWB1</accession>
<dbReference type="AlphaFoldDB" id="A0A482TWB1"/>
<dbReference type="EMBL" id="QNVY02000003">
    <property type="protein sequence ID" value="RYJ51866.1"/>
    <property type="molecule type" value="Genomic_DNA"/>
</dbReference>
<dbReference type="Proteomes" id="UP000253235">
    <property type="component" value="Unassembled WGS sequence"/>
</dbReference>
<sequence length="86" mass="10148">MQASLGLMVKIERQYKKYLSSFNTWESKEFDLQWIIYNQDMGTRLVNVEAPMSQVKLHTIARIKKVKVRKSSMAKMTEIRPKKAQI</sequence>
<proteinExistence type="predicted"/>
<dbReference type="RefSeq" id="WP_129752542.1">
    <property type="nucleotide sequence ID" value="NZ_QNVY02000003.1"/>
</dbReference>
<dbReference type="OrthoDB" id="2110692at2"/>
<organism evidence="1 2">
    <name type="scientific">Flavobacterium petrolei</name>
    <dbReference type="NCBI Taxonomy" id="2259594"/>
    <lineage>
        <taxon>Bacteria</taxon>
        <taxon>Pseudomonadati</taxon>
        <taxon>Bacteroidota</taxon>
        <taxon>Flavobacteriia</taxon>
        <taxon>Flavobacteriales</taxon>
        <taxon>Flavobacteriaceae</taxon>
        <taxon>Flavobacterium</taxon>
    </lineage>
</organism>
<evidence type="ECO:0000313" key="2">
    <source>
        <dbReference type="Proteomes" id="UP000253235"/>
    </source>
</evidence>
<protein>
    <submittedName>
        <fullName evidence="1">Uncharacterized protein</fullName>
    </submittedName>
</protein>
<reference evidence="1 2" key="1">
    <citation type="submission" date="2019-01" db="EMBL/GenBank/DDBJ databases">
        <title>Flavobacterium sp. nov. isolated from arctic soil.</title>
        <authorList>
            <person name="Kim D.-U."/>
        </authorList>
    </citation>
    <scope>NUCLEOTIDE SEQUENCE [LARGE SCALE GENOMIC DNA]</scope>
    <source>
        <strain evidence="1 2">Kopri-42</strain>
    </source>
</reference>
<name>A0A482TWB1_9FLAO</name>
<keyword evidence="2" id="KW-1185">Reference proteome</keyword>
<gene>
    <name evidence="1" type="ORF">DR871_011855</name>
</gene>
<comment type="caution">
    <text evidence="1">The sequence shown here is derived from an EMBL/GenBank/DDBJ whole genome shotgun (WGS) entry which is preliminary data.</text>
</comment>
<evidence type="ECO:0000313" key="1">
    <source>
        <dbReference type="EMBL" id="RYJ51866.1"/>
    </source>
</evidence>